<keyword evidence="2" id="KW-1185">Reference proteome</keyword>
<dbReference type="Proteomes" id="UP000527355">
    <property type="component" value="Unassembled WGS sequence"/>
</dbReference>
<sequence length="122" mass="13334">MSTHLHWDGGQGAEGPNMGRAAMGQALGGVSYTCVCLMSSPPIDTTEWNHGAIFLPVGLKSRRRYLLVVATLATGLSRTLGPMRTDRQPHRAFLTPEWIHLFGKMTCNRFSSVCCPWAAGFI</sequence>
<dbReference type="EMBL" id="JABWUV010000011">
    <property type="protein sequence ID" value="KAF6319711.1"/>
    <property type="molecule type" value="Genomic_DNA"/>
</dbReference>
<gene>
    <name evidence="1" type="ORF">mMyoMyo1_008450</name>
</gene>
<organism evidence="1 2">
    <name type="scientific">Myotis myotis</name>
    <name type="common">Greater mouse-eared bat</name>
    <name type="synonym">Vespertilio myotis</name>
    <dbReference type="NCBI Taxonomy" id="51298"/>
    <lineage>
        <taxon>Eukaryota</taxon>
        <taxon>Metazoa</taxon>
        <taxon>Chordata</taxon>
        <taxon>Craniata</taxon>
        <taxon>Vertebrata</taxon>
        <taxon>Euteleostomi</taxon>
        <taxon>Mammalia</taxon>
        <taxon>Eutheria</taxon>
        <taxon>Laurasiatheria</taxon>
        <taxon>Chiroptera</taxon>
        <taxon>Yangochiroptera</taxon>
        <taxon>Vespertilionidae</taxon>
        <taxon>Myotis</taxon>
    </lineage>
</organism>
<dbReference type="AlphaFoldDB" id="A0A7J7V3U4"/>
<evidence type="ECO:0000313" key="2">
    <source>
        <dbReference type="Proteomes" id="UP000527355"/>
    </source>
</evidence>
<reference evidence="1 2" key="1">
    <citation type="journal article" date="2020" name="Nature">
        <title>Six reference-quality genomes reveal evolution of bat adaptations.</title>
        <authorList>
            <person name="Jebb D."/>
            <person name="Huang Z."/>
            <person name="Pippel M."/>
            <person name="Hughes G.M."/>
            <person name="Lavrichenko K."/>
            <person name="Devanna P."/>
            <person name="Winkler S."/>
            <person name="Jermiin L.S."/>
            <person name="Skirmuntt E.C."/>
            <person name="Katzourakis A."/>
            <person name="Burkitt-Gray L."/>
            <person name="Ray D.A."/>
            <person name="Sullivan K.A.M."/>
            <person name="Roscito J.G."/>
            <person name="Kirilenko B.M."/>
            <person name="Davalos L.M."/>
            <person name="Corthals A.P."/>
            <person name="Power M.L."/>
            <person name="Jones G."/>
            <person name="Ransome R.D."/>
            <person name="Dechmann D.K.N."/>
            <person name="Locatelli A.G."/>
            <person name="Puechmaille S.J."/>
            <person name="Fedrigo O."/>
            <person name="Jarvis E.D."/>
            <person name="Hiller M."/>
            <person name="Vernes S.C."/>
            <person name="Myers E.W."/>
            <person name="Teeling E.C."/>
        </authorList>
    </citation>
    <scope>NUCLEOTIDE SEQUENCE [LARGE SCALE GENOMIC DNA]</scope>
    <source>
        <strain evidence="1">MMyoMyo1</strain>
        <tissue evidence="1">Flight muscle</tissue>
    </source>
</reference>
<name>A0A7J7V3U4_MYOMY</name>
<evidence type="ECO:0000313" key="1">
    <source>
        <dbReference type="EMBL" id="KAF6319711.1"/>
    </source>
</evidence>
<protein>
    <submittedName>
        <fullName evidence="1">Uncharacterized protein</fullName>
    </submittedName>
</protein>
<comment type="caution">
    <text evidence="1">The sequence shown here is derived from an EMBL/GenBank/DDBJ whole genome shotgun (WGS) entry which is preliminary data.</text>
</comment>
<proteinExistence type="predicted"/>
<accession>A0A7J7V3U4</accession>